<evidence type="ECO:0000313" key="2">
    <source>
        <dbReference type="Proteomes" id="UP001607302"/>
    </source>
</evidence>
<dbReference type="EMBL" id="JAUDFV010000064">
    <property type="protein sequence ID" value="KAL2735222.1"/>
    <property type="molecule type" value="Genomic_DNA"/>
</dbReference>
<name>A0ABD2BR13_VESSQ</name>
<comment type="caution">
    <text evidence="1">The sequence shown here is derived from an EMBL/GenBank/DDBJ whole genome shotgun (WGS) entry which is preliminary data.</text>
</comment>
<organism evidence="1 2">
    <name type="scientific">Vespula squamosa</name>
    <name type="common">Southern yellow jacket</name>
    <name type="synonym">Wasp</name>
    <dbReference type="NCBI Taxonomy" id="30214"/>
    <lineage>
        <taxon>Eukaryota</taxon>
        <taxon>Metazoa</taxon>
        <taxon>Ecdysozoa</taxon>
        <taxon>Arthropoda</taxon>
        <taxon>Hexapoda</taxon>
        <taxon>Insecta</taxon>
        <taxon>Pterygota</taxon>
        <taxon>Neoptera</taxon>
        <taxon>Endopterygota</taxon>
        <taxon>Hymenoptera</taxon>
        <taxon>Apocrita</taxon>
        <taxon>Aculeata</taxon>
        <taxon>Vespoidea</taxon>
        <taxon>Vespidae</taxon>
        <taxon>Vespinae</taxon>
        <taxon>Vespula</taxon>
    </lineage>
</organism>
<reference evidence="1 2" key="1">
    <citation type="journal article" date="2024" name="Ann. Entomol. Soc. Am.">
        <title>Genomic analyses of the southern and eastern yellowjacket wasps (Hymenoptera: Vespidae) reveal evolutionary signatures of social life.</title>
        <authorList>
            <person name="Catto M.A."/>
            <person name="Caine P.B."/>
            <person name="Orr S.E."/>
            <person name="Hunt B.G."/>
            <person name="Goodisman M.A.D."/>
        </authorList>
    </citation>
    <scope>NUCLEOTIDE SEQUENCE [LARGE SCALE GENOMIC DNA]</scope>
    <source>
        <strain evidence="1">233</strain>
        <tissue evidence="1">Head and thorax</tissue>
    </source>
</reference>
<keyword evidence="2" id="KW-1185">Reference proteome</keyword>
<proteinExistence type="predicted"/>
<dbReference type="Proteomes" id="UP001607302">
    <property type="component" value="Unassembled WGS sequence"/>
</dbReference>
<sequence>MIISRGLELERWQVPGNARTLVVQCYRVLSISSAEEIEKGEVRGETTVSRQLLQSHPAQW</sequence>
<gene>
    <name evidence="1" type="ORF">V1478_002862</name>
</gene>
<dbReference type="AlphaFoldDB" id="A0ABD2BR13"/>
<evidence type="ECO:0000313" key="1">
    <source>
        <dbReference type="EMBL" id="KAL2735222.1"/>
    </source>
</evidence>
<protein>
    <submittedName>
        <fullName evidence="1">Uncharacterized protein</fullName>
    </submittedName>
</protein>
<accession>A0ABD2BR13</accession>